<dbReference type="InterPro" id="IPR036034">
    <property type="entry name" value="PDZ_sf"/>
</dbReference>
<reference evidence="4" key="1">
    <citation type="submission" date="2022-11" db="UniProtKB">
        <authorList>
            <consortium name="WormBaseParasite"/>
        </authorList>
    </citation>
    <scope>IDENTIFICATION</scope>
</reference>
<dbReference type="GO" id="GO:0031267">
    <property type="term" value="F:small GTPase binding"/>
    <property type="evidence" value="ECO:0007669"/>
    <property type="project" value="InterPro"/>
</dbReference>
<dbReference type="GO" id="GO:0048788">
    <property type="term" value="C:cytoskeleton of presynaptic active zone"/>
    <property type="evidence" value="ECO:0007669"/>
    <property type="project" value="TreeGrafter"/>
</dbReference>
<dbReference type="GO" id="GO:0048791">
    <property type="term" value="P:calcium ion-regulated exocytosis of neurotransmitter"/>
    <property type="evidence" value="ECO:0007669"/>
    <property type="project" value="TreeGrafter"/>
</dbReference>
<proteinExistence type="predicted"/>
<dbReference type="GO" id="GO:0042734">
    <property type="term" value="C:presynaptic membrane"/>
    <property type="evidence" value="ECO:0007669"/>
    <property type="project" value="TreeGrafter"/>
</dbReference>
<dbReference type="PANTHER" id="PTHR12157:SF21">
    <property type="entry name" value="RAB3 INTERACTING MOLECULE, ISOFORM F"/>
    <property type="match status" value="1"/>
</dbReference>
<dbReference type="InterPro" id="IPR039032">
    <property type="entry name" value="Rim-like"/>
</dbReference>
<sequence length="196" mass="21489">MPARARRAKVSRQMRSLSSSEEEQNISAQHVNPTQQVLPSSSSLQNTSQQLQDQDFSEKDLLRYIYGAHNFTKNGKNGPSQLEALQSGRSTGISAGGNILANKIRNYLSHDNVSWQPSADQRRLIGHMILTKPAEQQSGGASVDFGIKVIGGRHSATGRLGTFVTKIKPGSVADTVGQLRPGSSSLKFLRRPYFRR</sequence>
<dbReference type="GO" id="GO:0050806">
    <property type="term" value="P:positive regulation of synaptic transmission"/>
    <property type="evidence" value="ECO:0007669"/>
    <property type="project" value="TreeGrafter"/>
</dbReference>
<dbReference type="PROSITE" id="PS50106">
    <property type="entry name" value="PDZ"/>
    <property type="match status" value="1"/>
</dbReference>
<feature type="compositionally biased region" description="Polar residues" evidence="1">
    <location>
        <begin position="13"/>
        <end position="39"/>
    </location>
</feature>
<dbReference type="InterPro" id="IPR001478">
    <property type="entry name" value="PDZ"/>
</dbReference>
<dbReference type="GO" id="GO:0042391">
    <property type="term" value="P:regulation of membrane potential"/>
    <property type="evidence" value="ECO:0007669"/>
    <property type="project" value="TreeGrafter"/>
</dbReference>
<feature type="compositionally biased region" description="Basic residues" evidence="1">
    <location>
        <begin position="1"/>
        <end position="12"/>
    </location>
</feature>
<dbReference type="SUPFAM" id="SSF50156">
    <property type="entry name" value="PDZ domain-like"/>
    <property type="match status" value="1"/>
</dbReference>
<dbReference type="WBParaSite" id="jg5165">
    <property type="protein sequence ID" value="jg5165"/>
    <property type="gene ID" value="jg5165"/>
</dbReference>
<dbReference type="PANTHER" id="PTHR12157">
    <property type="entry name" value="REGULATING SYNAPTIC MEMBRANE EXOCYTOSIS PROTEIN"/>
    <property type="match status" value="1"/>
</dbReference>
<evidence type="ECO:0000313" key="4">
    <source>
        <dbReference type="WBParaSite" id="jg5165"/>
    </source>
</evidence>
<dbReference type="Gene3D" id="2.30.42.10">
    <property type="match status" value="1"/>
</dbReference>
<evidence type="ECO:0000259" key="2">
    <source>
        <dbReference type="PROSITE" id="PS50106"/>
    </source>
</evidence>
<dbReference type="GO" id="GO:0048167">
    <property type="term" value="P:regulation of synaptic plasticity"/>
    <property type="evidence" value="ECO:0007669"/>
    <property type="project" value="TreeGrafter"/>
</dbReference>
<dbReference type="AlphaFoldDB" id="A0A915EEY7"/>
<protein>
    <submittedName>
        <fullName evidence="4">PDZ domain-containing protein</fullName>
    </submittedName>
</protein>
<feature type="domain" description="PDZ" evidence="2">
    <location>
        <begin position="127"/>
        <end position="196"/>
    </location>
</feature>
<organism evidence="3 4">
    <name type="scientific">Ditylenchus dipsaci</name>
    <dbReference type="NCBI Taxonomy" id="166011"/>
    <lineage>
        <taxon>Eukaryota</taxon>
        <taxon>Metazoa</taxon>
        <taxon>Ecdysozoa</taxon>
        <taxon>Nematoda</taxon>
        <taxon>Chromadorea</taxon>
        <taxon>Rhabditida</taxon>
        <taxon>Tylenchina</taxon>
        <taxon>Tylenchomorpha</taxon>
        <taxon>Sphaerularioidea</taxon>
        <taxon>Anguinidae</taxon>
        <taxon>Anguininae</taxon>
        <taxon>Ditylenchus</taxon>
    </lineage>
</organism>
<evidence type="ECO:0000256" key="1">
    <source>
        <dbReference type="SAM" id="MobiDB-lite"/>
    </source>
</evidence>
<evidence type="ECO:0000313" key="3">
    <source>
        <dbReference type="Proteomes" id="UP000887574"/>
    </source>
</evidence>
<dbReference type="Proteomes" id="UP000887574">
    <property type="component" value="Unplaced"/>
</dbReference>
<name>A0A915EEY7_9BILA</name>
<feature type="compositionally biased region" description="Low complexity" evidence="1">
    <location>
        <begin position="40"/>
        <end position="53"/>
    </location>
</feature>
<accession>A0A915EEY7</accession>
<keyword evidence="3" id="KW-1185">Reference proteome</keyword>
<feature type="region of interest" description="Disordered" evidence="1">
    <location>
        <begin position="1"/>
        <end position="53"/>
    </location>
</feature>
<dbReference type="GO" id="GO:0044325">
    <property type="term" value="F:transmembrane transporter binding"/>
    <property type="evidence" value="ECO:0007669"/>
    <property type="project" value="TreeGrafter"/>
</dbReference>